<sequence>MNPLNFGVTGYAGGNDNGKVGTCAAGLNASLSGFGSHATVGPNIYARGVDDVNEKSVGLGVNVLDARIGPAAASVGVNAKAGVHDNGFDLGVSAGKASVGPVNAEIGLKADTKFGDGSAKFLGTGIEWKNGVKFSLFGTSIGFGGN</sequence>
<dbReference type="Proteomes" id="UP000887578">
    <property type="component" value="Unplaced"/>
</dbReference>
<dbReference type="AlphaFoldDB" id="A0A914Q2K9"/>
<accession>A0A914Q2K9</accession>
<evidence type="ECO:0000313" key="2">
    <source>
        <dbReference type="WBParaSite" id="PDA_v2.g25415.t1"/>
    </source>
</evidence>
<protein>
    <submittedName>
        <fullName evidence="2">Uncharacterized protein</fullName>
    </submittedName>
</protein>
<evidence type="ECO:0000313" key="1">
    <source>
        <dbReference type="Proteomes" id="UP000887578"/>
    </source>
</evidence>
<dbReference type="WBParaSite" id="PDA_v2.g25415.t1">
    <property type="protein sequence ID" value="PDA_v2.g25415.t1"/>
    <property type="gene ID" value="PDA_v2.g25415"/>
</dbReference>
<reference evidence="2" key="1">
    <citation type="submission" date="2022-11" db="UniProtKB">
        <authorList>
            <consortium name="WormBaseParasite"/>
        </authorList>
    </citation>
    <scope>IDENTIFICATION</scope>
</reference>
<keyword evidence="1" id="KW-1185">Reference proteome</keyword>
<organism evidence="1 2">
    <name type="scientific">Panagrolaimus davidi</name>
    <dbReference type="NCBI Taxonomy" id="227884"/>
    <lineage>
        <taxon>Eukaryota</taxon>
        <taxon>Metazoa</taxon>
        <taxon>Ecdysozoa</taxon>
        <taxon>Nematoda</taxon>
        <taxon>Chromadorea</taxon>
        <taxon>Rhabditida</taxon>
        <taxon>Tylenchina</taxon>
        <taxon>Panagrolaimomorpha</taxon>
        <taxon>Panagrolaimoidea</taxon>
        <taxon>Panagrolaimidae</taxon>
        <taxon>Panagrolaimus</taxon>
    </lineage>
</organism>
<name>A0A914Q2K9_9BILA</name>
<proteinExistence type="predicted"/>